<dbReference type="InParanoid" id="J4GNJ0"/>
<gene>
    <name evidence="1" type="ORF">FIBRA_03529</name>
</gene>
<dbReference type="EMBL" id="HE797034">
    <property type="protein sequence ID" value="CCM01475.1"/>
    <property type="molecule type" value="Genomic_DNA"/>
</dbReference>
<dbReference type="HOGENOM" id="CLU_1865151_0_0_1"/>
<protein>
    <submittedName>
        <fullName evidence="1">Uncharacterized protein</fullName>
    </submittedName>
</protein>
<sequence>MSSRLIVNTPYYSARQYVGGAGIGIFLDDAATDGVPGRRPPPMKPPIEEGMINVFEQADEETVNNWKRMLGKILVEQIVRPDVKRQWDRFTGNPDSAALHDFPRHYVLWVHKTGKTYDLRALNMFTNSVRLQNLRFT</sequence>
<keyword evidence="2" id="KW-1185">Reference proteome</keyword>
<dbReference type="GeneID" id="24096386"/>
<organism evidence="1 2">
    <name type="scientific">Fibroporia radiculosa</name>
    <dbReference type="NCBI Taxonomy" id="599839"/>
    <lineage>
        <taxon>Eukaryota</taxon>
        <taxon>Fungi</taxon>
        <taxon>Dikarya</taxon>
        <taxon>Basidiomycota</taxon>
        <taxon>Agaricomycotina</taxon>
        <taxon>Agaricomycetes</taxon>
        <taxon>Polyporales</taxon>
        <taxon>Fibroporiaceae</taxon>
        <taxon>Fibroporia</taxon>
    </lineage>
</organism>
<proteinExistence type="predicted"/>
<evidence type="ECO:0000313" key="1">
    <source>
        <dbReference type="EMBL" id="CCM01475.1"/>
    </source>
</evidence>
<accession>J4GNJ0</accession>
<dbReference type="OrthoDB" id="2421327at2759"/>
<dbReference type="RefSeq" id="XP_012180758.1">
    <property type="nucleotide sequence ID" value="XM_012325368.1"/>
</dbReference>
<dbReference type="Proteomes" id="UP000006352">
    <property type="component" value="Unassembled WGS sequence"/>
</dbReference>
<dbReference type="AlphaFoldDB" id="J4GNJ0"/>
<evidence type="ECO:0000313" key="2">
    <source>
        <dbReference type="Proteomes" id="UP000006352"/>
    </source>
</evidence>
<name>J4GNJ0_9APHY</name>
<reference evidence="1 2" key="1">
    <citation type="journal article" date="2012" name="Appl. Environ. Microbiol.">
        <title>Short-read sequencing for genomic analysis of the brown rot fungus Fibroporia radiculosa.</title>
        <authorList>
            <person name="Tang J.D."/>
            <person name="Perkins A.D."/>
            <person name="Sonstegard T.S."/>
            <person name="Schroeder S.G."/>
            <person name="Burgess S.C."/>
            <person name="Diehl S.V."/>
        </authorList>
    </citation>
    <scope>NUCLEOTIDE SEQUENCE [LARGE SCALE GENOMIC DNA]</scope>
    <source>
        <strain evidence="1 2">TFFH 294</strain>
    </source>
</reference>